<feature type="binding site" evidence="11">
    <location>
        <begin position="124"/>
        <end position="126"/>
    </location>
    <ligand>
        <name>FMN</name>
        <dbReference type="ChEBI" id="CHEBI:58210"/>
    </ligand>
</feature>
<dbReference type="STRING" id="167548.EU98_0943"/>
<comment type="caution">
    <text evidence="13">The sequence shown here is derived from an EMBL/GenBank/DDBJ whole genome shotgun (WGS) entry which is preliminary data.</text>
</comment>
<dbReference type="GO" id="GO:0004107">
    <property type="term" value="F:chorismate synthase activity"/>
    <property type="evidence" value="ECO:0007669"/>
    <property type="project" value="UniProtKB-UniRule"/>
</dbReference>
<dbReference type="InterPro" id="IPR000453">
    <property type="entry name" value="Chorismate_synth"/>
</dbReference>
<dbReference type="Gene3D" id="3.60.150.10">
    <property type="entry name" value="Chorismate synthase AroC"/>
    <property type="match status" value="1"/>
</dbReference>
<dbReference type="PROSITE" id="PS00788">
    <property type="entry name" value="CHORISMATE_SYNTHASE_2"/>
    <property type="match status" value="1"/>
</dbReference>
<dbReference type="NCBIfam" id="TIGR00033">
    <property type="entry name" value="aroC"/>
    <property type="match status" value="1"/>
</dbReference>
<dbReference type="FunFam" id="3.60.150.10:FF:000003">
    <property type="entry name" value="Chorismate synthase"/>
    <property type="match status" value="1"/>
</dbReference>
<evidence type="ECO:0000256" key="4">
    <source>
        <dbReference type="ARBA" id="ARBA00022605"/>
    </source>
</evidence>
<dbReference type="GO" id="GO:0008652">
    <property type="term" value="P:amino acid biosynthetic process"/>
    <property type="evidence" value="ECO:0007669"/>
    <property type="project" value="UniProtKB-KW"/>
</dbReference>
<dbReference type="PANTHER" id="PTHR21085:SF0">
    <property type="entry name" value="CHORISMATE SYNTHASE"/>
    <property type="match status" value="1"/>
</dbReference>
<dbReference type="eggNOG" id="COG0082">
    <property type="taxonomic scope" value="Bacteria"/>
</dbReference>
<dbReference type="CDD" id="cd07304">
    <property type="entry name" value="Chorismate_synthase"/>
    <property type="match status" value="1"/>
</dbReference>
<dbReference type="Pfam" id="PF01264">
    <property type="entry name" value="Chorismate_synt"/>
    <property type="match status" value="1"/>
</dbReference>
<organism evidence="13 14">
    <name type="scientific">Prochlorococcus marinus str. MIT 9314</name>
    <dbReference type="NCBI Taxonomy" id="167548"/>
    <lineage>
        <taxon>Bacteria</taxon>
        <taxon>Bacillati</taxon>
        <taxon>Cyanobacteriota</taxon>
        <taxon>Cyanophyceae</taxon>
        <taxon>Synechococcales</taxon>
        <taxon>Prochlorococcaceae</taxon>
        <taxon>Prochlorococcus</taxon>
    </lineage>
</organism>
<dbReference type="UniPathway" id="UPA00053">
    <property type="reaction ID" value="UER00090"/>
</dbReference>
<comment type="catalytic activity">
    <reaction evidence="11 12">
        <text>5-O-(1-carboxyvinyl)-3-phosphoshikimate = chorismate + phosphate</text>
        <dbReference type="Rhea" id="RHEA:21020"/>
        <dbReference type="ChEBI" id="CHEBI:29748"/>
        <dbReference type="ChEBI" id="CHEBI:43474"/>
        <dbReference type="ChEBI" id="CHEBI:57701"/>
        <dbReference type="EC" id="4.2.3.5"/>
    </reaction>
</comment>
<feature type="binding site" evidence="11">
    <location>
        <position position="47"/>
    </location>
    <ligand>
        <name>NADP(+)</name>
        <dbReference type="ChEBI" id="CHEBI:58349"/>
    </ligand>
</feature>
<dbReference type="GO" id="GO:0009423">
    <property type="term" value="P:chorismate biosynthetic process"/>
    <property type="evidence" value="ECO:0007669"/>
    <property type="project" value="UniProtKB-UniRule"/>
</dbReference>
<comment type="caution">
    <text evidence="11">Lacks conserved residue(s) required for the propagation of feature annotation.</text>
</comment>
<dbReference type="InterPro" id="IPR020541">
    <property type="entry name" value="Chorismate_synthase_CS"/>
</dbReference>
<evidence type="ECO:0000313" key="13">
    <source>
        <dbReference type="EMBL" id="KGG01913.1"/>
    </source>
</evidence>
<comment type="similarity">
    <text evidence="2 11 12">Belongs to the chorismate synthase family.</text>
</comment>
<evidence type="ECO:0000313" key="14">
    <source>
        <dbReference type="Proteomes" id="UP000030533"/>
    </source>
</evidence>
<comment type="pathway">
    <text evidence="1 11 12">Metabolic intermediate biosynthesis; chorismate biosynthesis; chorismate from D-erythrose 4-phosphate and phosphoenolpyruvate: step 7/7.</text>
</comment>
<feature type="binding site" evidence="11">
    <location>
        <position position="287"/>
    </location>
    <ligand>
        <name>FMN</name>
        <dbReference type="ChEBI" id="CHEBI:58210"/>
    </ligand>
</feature>
<evidence type="ECO:0000256" key="1">
    <source>
        <dbReference type="ARBA" id="ARBA00005044"/>
    </source>
</evidence>
<evidence type="ECO:0000256" key="7">
    <source>
        <dbReference type="ARBA" id="ARBA00022827"/>
    </source>
</evidence>
<feature type="binding site" evidence="11">
    <location>
        <position position="328"/>
    </location>
    <ligand>
        <name>FMN</name>
        <dbReference type="ChEBI" id="CHEBI:58210"/>
    </ligand>
</feature>
<dbReference type="AlphaFoldDB" id="A0A0A2AJ62"/>
<accession>A0A0A2AJ62</accession>
<evidence type="ECO:0000256" key="2">
    <source>
        <dbReference type="ARBA" id="ARBA00008014"/>
    </source>
</evidence>
<dbReference type="SUPFAM" id="SSF103263">
    <property type="entry name" value="Chorismate synthase, AroC"/>
    <property type="match status" value="1"/>
</dbReference>
<keyword evidence="5 11" id="KW-0285">Flavoprotein</keyword>
<dbReference type="EMBL" id="JNAO01000008">
    <property type="protein sequence ID" value="KGG01913.1"/>
    <property type="molecule type" value="Genomic_DNA"/>
</dbReference>
<dbReference type="NCBIfam" id="NF003793">
    <property type="entry name" value="PRK05382.1"/>
    <property type="match status" value="1"/>
</dbReference>
<evidence type="ECO:0000256" key="5">
    <source>
        <dbReference type="ARBA" id="ARBA00022630"/>
    </source>
</evidence>
<name>A0A0A2AJ62_PROMR</name>
<comment type="subunit">
    <text evidence="11">Homotetramer.</text>
</comment>
<evidence type="ECO:0000256" key="6">
    <source>
        <dbReference type="ARBA" id="ARBA00022643"/>
    </source>
</evidence>
<evidence type="ECO:0000256" key="9">
    <source>
        <dbReference type="ARBA" id="ARBA00023141"/>
    </source>
</evidence>
<dbReference type="GO" id="GO:0010181">
    <property type="term" value="F:FMN binding"/>
    <property type="evidence" value="ECO:0007669"/>
    <property type="project" value="TreeGrafter"/>
</dbReference>
<keyword evidence="10 11" id="KW-0456">Lyase</keyword>
<reference evidence="14" key="1">
    <citation type="journal article" date="2014" name="Sci. Data">
        <title>Genomes of diverse isolates of the marine cyanobacterium Prochlorococcus.</title>
        <authorList>
            <person name="Biller S."/>
            <person name="Berube P."/>
            <person name="Thompson J."/>
            <person name="Kelly L."/>
            <person name="Roggensack S."/>
            <person name="Awad L."/>
            <person name="Roache-Johnson K."/>
            <person name="Ding H."/>
            <person name="Giovannoni S.J."/>
            <person name="Moore L.R."/>
            <person name="Chisholm S.W."/>
        </authorList>
    </citation>
    <scope>NUCLEOTIDE SEQUENCE [LARGE SCALE GENOMIC DNA]</scope>
    <source>
        <strain evidence="14">MIT 9314</strain>
    </source>
</reference>
<evidence type="ECO:0000256" key="3">
    <source>
        <dbReference type="ARBA" id="ARBA00013036"/>
    </source>
</evidence>
<evidence type="ECO:0000256" key="10">
    <source>
        <dbReference type="ARBA" id="ARBA00023239"/>
    </source>
</evidence>
<dbReference type="GO" id="GO:0009073">
    <property type="term" value="P:aromatic amino acid family biosynthetic process"/>
    <property type="evidence" value="ECO:0007669"/>
    <property type="project" value="UniProtKB-KW"/>
</dbReference>
<dbReference type="PANTHER" id="PTHR21085">
    <property type="entry name" value="CHORISMATE SYNTHASE"/>
    <property type="match status" value="1"/>
</dbReference>
<dbReference type="InterPro" id="IPR035904">
    <property type="entry name" value="Chorismate_synth_AroC_sf"/>
</dbReference>
<keyword evidence="9 11" id="KW-0057">Aromatic amino acid biosynthesis</keyword>
<dbReference type="PIRSF" id="PIRSF001456">
    <property type="entry name" value="Chorismate_synth"/>
    <property type="match status" value="1"/>
</dbReference>
<feature type="binding site" evidence="11">
    <location>
        <begin position="302"/>
        <end position="306"/>
    </location>
    <ligand>
        <name>FMN</name>
        <dbReference type="ChEBI" id="CHEBI:58210"/>
    </ligand>
</feature>
<proteinExistence type="inferred from homology"/>
<gene>
    <name evidence="11" type="primary">aroC</name>
    <name evidence="13" type="ORF">EU98_0943</name>
</gene>
<keyword evidence="6 11" id="KW-0288">FMN</keyword>
<dbReference type="GO" id="GO:0005829">
    <property type="term" value="C:cytosol"/>
    <property type="evidence" value="ECO:0007669"/>
    <property type="project" value="TreeGrafter"/>
</dbReference>
<sequence>MSSSFGKIFRVSTFGESHGGAVGVILDGCPPKLTIDIDLIQNELDRRRPGQSDITTPRNEEDKIEILSGIKEGLTLGTPIAMLVRNKDQRPGDYNNLEQVFRPSHADGTYHLKYGIQASSGGGRASARETIGRVAAGAVAKQLLKTFSNTEILSWVKRIHDIDSDINKEKISLKKIDSNIVRCPDEKVSTEMIERIKELKRQGDSCGGIIECLVRNVPSGLGMPVFDKLEADLAKALMSLPATKGFEIGSGFSGTYLKGSEHNDVFIKSADIRKLRTISNNSGGIQGGISNGENIEMKIAFKPTATIGKEQKTVNAEGKEVLMKAKGRHDPCVLPRAVPMVDAMVALVLADHLLLNQAQCGLIDN</sequence>
<evidence type="ECO:0000256" key="8">
    <source>
        <dbReference type="ARBA" id="ARBA00022857"/>
    </source>
</evidence>
<keyword evidence="7 11" id="KW-0274">FAD</keyword>
<comment type="function">
    <text evidence="11">Catalyzes the anti-1,4-elimination of the C-3 phosphate and the C-6 proR hydrogen from 5-enolpyruvylshikimate-3-phosphate (EPSP) to yield chorismate, which is the branch point compound that serves as the starting substrate for the three terminal pathways of aromatic amino acid biosynthesis. This reaction introduces a second double bond into the aromatic ring system.</text>
</comment>
<dbReference type="EC" id="4.2.3.5" evidence="3 11"/>
<dbReference type="PROSITE" id="PS00787">
    <property type="entry name" value="CHORISMATE_SYNTHASE_1"/>
    <property type="match status" value="1"/>
</dbReference>
<dbReference type="HAMAP" id="MF_00300">
    <property type="entry name" value="Chorismate_synth"/>
    <property type="match status" value="1"/>
</dbReference>
<evidence type="ECO:0000256" key="12">
    <source>
        <dbReference type="RuleBase" id="RU000605"/>
    </source>
</evidence>
<dbReference type="Proteomes" id="UP000030533">
    <property type="component" value="Unassembled WGS sequence"/>
</dbReference>
<evidence type="ECO:0000256" key="11">
    <source>
        <dbReference type="HAMAP-Rule" id="MF_00300"/>
    </source>
</evidence>
<keyword evidence="4 11" id="KW-0028">Amino-acid biosynthesis</keyword>
<comment type="cofactor">
    <cofactor evidence="11 12">
        <name>FMNH2</name>
        <dbReference type="ChEBI" id="CHEBI:57618"/>
    </cofactor>
    <text evidence="11 12">Reduced FMN (FMNH(2)).</text>
</comment>
<dbReference type="RefSeq" id="WP_032515717.1">
    <property type="nucleotide sequence ID" value="NZ_JNAO01000008.1"/>
</dbReference>
<protein>
    <recommendedName>
        <fullName evidence="3 11">Chorismate synthase</fullName>
        <shortName evidence="11">CS</shortName>
        <ecNumber evidence="3 11">4.2.3.5</ecNumber>
    </recommendedName>
    <alternativeName>
        <fullName evidence="11">5-enolpyruvylshikimate-3-phosphate phospholyase</fullName>
    </alternativeName>
</protein>
<keyword evidence="8 11" id="KW-0521">NADP</keyword>